<evidence type="ECO:0000259" key="9">
    <source>
        <dbReference type="Pfam" id="PF02781"/>
    </source>
</evidence>
<keyword evidence="3 7" id="KW-0313">Glucose metabolism</keyword>
<comment type="caution">
    <text evidence="11">The sequence shown here is derived from an EMBL/GenBank/DDBJ whole genome shotgun (WGS) entry which is preliminary data.</text>
</comment>
<dbReference type="GO" id="GO:0004345">
    <property type="term" value="F:glucose-6-phosphate dehydrogenase activity"/>
    <property type="evidence" value="ECO:0007669"/>
    <property type="project" value="UniProtKB-UniRule"/>
</dbReference>
<protein>
    <recommendedName>
        <fullName evidence="7">Glucose-6-phosphate 1-dehydrogenase</fullName>
        <shortName evidence="7">G6PD</shortName>
        <ecNumber evidence="7">1.1.1.49</ecNumber>
    </recommendedName>
</protein>
<feature type="binding site" evidence="7">
    <location>
        <position position="179"/>
    </location>
    <ligand>
        <name>substrate</name>
    </ligand>
</feature>
<dbReference type="EMBL" id="OKRC01000007">
    <property type="protein sequence ID" value="SPE21814.1"/>
    <property type="molecule type" value="Genomic_DNA"/>
</dbReference>
<feature type="binding site" evidence="7">
    <location>
        <position position="47"/>
    </location>
    <ligand>
        <name>NADP(+)</name>
        <dbReference type="ChEBI" id="CHEBI:58349"/>
    </ligand>
</feature>
<comment type="catalytic activity">
    <reaction evidence="7">
        <text>D-glucose 6-phosphate + NADP(+) = 6-phospho-D-glucono-1,5-lactone + NADPH + H(+)</text>
        <dbReference type="Rhea" id="RHEA:15841"/>
        <dbReference type="ChEBI" id="CHEBI:15378"/>
        <dbReference type="ChEBI" id="CHEBI:57783"/>
        <dbReference type="ChEBI" id="CHEBI:57955"/>
        <dbReference type="ChEBI" id="CHEBI:58349"/>
        <dbReference type="ChEBI" id="CHEBI:61548"/>
        <dbReference type="EC" id="1.1.1.49"/>
    </reaction>
</comment>
<keyword evidence="5 7" id="KW-0560">Oxidoreductase</keyword>
<comment type="pathway">
    <text evidence="1 7">Carbohydrate degradation; pentose phosphate pathway; D-ribulose 5-phosphate from D-glucose 6-phosphate (oxidative stage): step 1/3.</text>
</comment>
<feature type="binding site" evidence="7">
    <location>
        <position position="346"/>
    </location>
    <ligand>
        <name>substrate</name>
    </ligand>
</feature>
<feature type="domain" description="Glucose-6-phosphate dehydrogenase C-terminal" evidence="9">
    <location>
        <begin position="191"/>
        <end position="489"/>
    </location>
</feature>
<dbReference type="HAMAP" id="MF_00966">
    <property type="entry name" value="G6PD"/>
    <property type="match status" value="1"/>
</dbReference>
<evidence type="ECO:0000256" key="4">
    <source>
        <dbReference type="ARBA" id="ARBA00022857"/>
    </source>
</evidence>
<dbReference type="InterPro" id="IPR022674">
    <property type="entry name" value="G6P_DH_NAD-bd"/>
</dbReference>
<feature type="binding site" evidence="7">
    <location>
        <position position="217"/>
    </location>
    <ligand>
        <name>substrate</name>
    </ligand>
</feature>
<dbReference type="Proteomes" id="UP000234349">
    <property type="component" value="Unassembled WGS sequence"/>
</dbReference>
<dbReference type="PRINTS" id="PR00079">
    <property type="entry name" value="G6PDHDRGNASE"/>
</dbReference>
<feature type="binding site" evidence="7">
    <location>
        <begin position="86"/>
        <end position="87"/>
    </location>
    <ligand>
        <name>NADP(+)</name>
        <dbReference type="ChEBI" id="CHEBI:58349"/>
    </ligand>
</feature>
<dbReference type="GO" id="GO:0009051">
    <property type="term" value="P:pentose-phosphate shunt, oxidative branch"/>
    <property type="evidence" value="ECO:0007669"/>
    <property type="project" value="TreeGrafter"/>
</dbReference>
<comment type="caution">
    <text evidence="7">Lacks conserved residue(s) required for the propagation of feature annotation.</text>
</comment>
<evidence type="ECO:0000256" key="7">
    <source>
        <dbReference type="HAMAP-Rule" id="MF_00966"/>
    </source>
</evidence>
<dbReference type="Pfam" id="PF02781">
    <property type="entry name" value="G6PD_C"/>
    <property type="match status" value="1"/>
</dbReference>
<dbReference type="GO" id="GO:0006006">
    <property type="term" value="P:glucose metabolic process"/>
    <property type="evidence" value="ECO:0007669"/>
    <property type="project" value="UniProtKB-KW"/>
</dbReference>
<evidence type="ECO:0000313" key="11">
    <source>
        <dbReference type="EMBL" id="SPE21814.1"/>
    </source>
</evidence>
<evidence type="ECO:0000256" key="6">
    <source>
        <dbReference type="ARBA" id="ARBA00023277"/>
    </source>
</evidence>
<feature type="binding site" evidence="7">
    <location>
        <position position="341"/>
    </location>
    <ligand>
        <name>substrate</name>
    </ligand>
</feature>
<dbReference type="InterPro" id="IPR001282">
    <property type="entry name" value="G6P_DH"/>
</dbReference>
<dbReference type="EMBL" id="MKGH01000037">
    <property type="protein sequence ID" value="PKX77116.1"/>
    <property type="molecule type" value="Genomic_DNA"/>
</dbReference>
<keyword evidence="4 7" id="KW-0521">NADP</keyword>
<evidence type="ECO:0000259" key="8">
    <source>
        <dbReference type="Pfam" id="PF00479"/>
    </source>
</evidence>
<gene>
    <name evidence="7 11" type="primary">zwf</name>
    <name evidence="10" type="ORF">CUR37_07440</name>
    <name evidence="11" type="ORF">LAS9267_01506</name>
</gene>
<feature type="binding site" evidence="7">
    <location>
        <position position="149"/>
    </location>
    <ligand>
        <name>NADP(+)</name>
        <dbReference type="ChEBI" id="CHEBI:58349"/>
    </ligand>
</feature>
<dbReference type="Gene3D" id="3.40.50.720">
    <property type="entry name" value="NAD(P)-binding Rossmann-like Domain"/>
    <property type="match status" value="1"/>
</dbReference>
<dbReference type="InterPro" id="IPR019796">
    <property type="entry name" value="G6P_DH_AS"/>
</dbReference>
<dbReference type="AlphaFoldDB" id="A0AAE8SB87"/>
<dbReference type="PANTHER" id="PTHR23429">
    <property type="entry name" value="GLUCOSE-6-PHOSPHATE 1-DEHYDROGENASE G6PD"/>
    <property type="match status" value="1"/>
</dbReference>
<reference evidence="11 13" key="2">
    <citation type="submission" date="2018-02" db="EMBL/GenBank/DDBJ databases">
        <authorList>
            <person name="Rodrigo-Torres L."/>
            <person name="Arahal R. D."/>
            <person name="Lucena T."/>
        </authorList>
    </citation>
    <scope>NUCLEOTIDE SEQUENCE [LARGE SCALE GENOMIC DNA]</scope>
    <source>
        <strain evidence="11 13">CECT 9267</strain>
    </source>
</reference>
<accession>A0AAE8SB87</accession>
<dbReference type="Pfam" id="PF00479">
    <property type="entry name" value="G6PD_N"/>
    <property type="match status" value="1"/>
</dbReference>
<dbReference type="Proteomes" id="UP000239650">
    <property type="component" value="Unassembled WGS sequence"/>
</dbReference>
<evidence type="ECO:0000256" key="1">
    <source>
        <dbReference type="ARBA" id="ARBA00004937"/>
    </source>
</evidence>
<evidence type="ECO:0000256" key="2">
    <source>
        <dbReference type="ARBA" id="ARBA00009975"/>
    </source>
</evidence>
<dbReference type="EC" id="1.1.1.49" evidence="7"/>
<comment type="similarity">
    <text evidence="2 7">Belongs to the glucose-6-phosphate dehydrogenase family.</text>
</comment>
<evidence type="ECO:0000313" key="10">
    <source>
        <dbReference type="EMBL" id="PKX77116.1"/>
    </source>
</evidence>
<dbReference type="SUPFAM" id="SSF55347">
    <property type="entry name" value="Glyceraldehyde-3-phosphate dehydrogenase-like, C-terminal domain"/>
    <property type="match status" value="1"/>
</dbReference>
<organism evidence="11 13">
    <name type="scientific">Latilactobacillus sakei</name>
    <name type="common">Lactobacillus sakei</name>
    <dbReference type="NCBI Taxonomy" id="1599"/>
    <lineage>
        <taxon>Bacteria</taxon>
        <taxon>Bacillati</taxon>
        <taxon>Bacillota</taxon>
        <taxon>Bacilli</taxon>
        <taxon>Lactobacillales</taxon>
        <taxon>Lactobacillaceae</taxon>
        <taxon>Latilactobacillus</taxon>
    </lineage>
</organism>
<reference evidence="10 12" key="1">
    <citation type="submission" date="2016-09" db="EMBL/GenBank/DDBJ databases">
        <authorList>
            <person name="Inglin R.C."/>
        </authorList>
    </citation>
    <scope>NUCLEOTIDE SEQUENCE [LARGE SCALE GENOMIC DNA]</scope>
    <source>
        <strain evidence="10 12">RI-517</strain>
    </source>
</reference>
<dbReference type="GO" id="GO:0005829">
    <property type="term" value="C:cytosol"/>
    <property type="evidence" value="ECO:0007669"/>
    <property type="project" value="TreeGrafter"/>
</dbReference>
<feature type="binding site" evidence="7">
    <location>
        <position position="236"/>
    </location>
    <ligand>
        <name>substrate</name>
    </ligand>
</feature>
<dbReference type="RefSeq" id="WP_061827234.1">
    <property type="nucleotide sequence ID" value="NZ_CAKMCP010000004.1"/>
</dbReference>
<name>A0AAE8SB87_LATSK</name>
<feature type="binding site" evidence="7">
    <location>
        <position position="183"/>
    </location>
    <ligand>
        <name>substrate</name>
    </ligand>
</feature>
<dbReference type="PANTHER" id="PTHR23429:SF0">
    <property type="entry name" value="GLUCOSE-6-PHOSPHATE 1-DEHYDROGENASE"/>
    <property type="match status" value="1"/>
</dbReference>
<evidence type="ECO:0000313" key="13">
    <source>
        <dbReference type="Proteomes" id="UP000239650"/>
    </source>
</evidence>
<dbReference type="GO" id="GO:0050661">
    <property type="term" value="F:NADP binding"/>
    <property type="evidence" value="ECO:0007669"/>
    <property type="project" value="UniProtKB-UniRule"/>
</dbReference>
<dbReference type="Gene3D" id="3.30.360.10">
    <property type="entry name" value="Dihydrodipicolinate Reductase, domain 2"/>
    <property type="match status" value="1"/>
</dbReference>
<evidence type="ECO:0000256" key="3">
    <source>
        <dbReference type="ARBA" id="ARBA00022526"/>
    </source>
</evidence>
<dbReference type="PROSITE" id="PS00069">
    <property type="entry name" value="G6P_DEHYDROGENASE"/>
    <property type="match status" value="1"/>
</dbReference>
<comment type="function">
    <text evidence="7">Catalyzes the oxidation of glucose 6-phosphate to 6-phosphogluconolactone.</text>
</comment>
<dbReference type="NCBIfam" id="TIGR00871">
    <property type="entry name" value="zwf"/>
    <property type="match status" value="1"/>
</dbReference>
<keyword evidence="6 7" id="KW-0119">Carbohydrate metabolism</keyword>
<dbReference type="SUPFAM" id="SSF51735">
    <property type="entry name" value="NAD(P)-binding Rossmann-fold domains"/>
    <property type="match status" value="1"/>
</dbReference>
<dbReference type="InterPro" id="IPR036291">
    <property type="entry name" value="NAD(P)-bd_dom_sf"/>
</dbReference>
<evidence type="ECO:0000256" key="5">
    <source>
        <dbReference type="ARBA" id="ARBA00023002"/>
    </source>
</evidence>
<proteinExistence type="inferred from homology"/>
<sequence length="498" mass="56778">MRSDLAALFIIFGGSGDLAQRKLYPALFNLYRKGYLKESFAVIGTARRPWTDEHYHEIVMASLEGFEEDDETKQTFTSHFYYQSHDVTDAEHYETLKALAAKLDDKYQLNQNRIYYMAMSPRYFGTIASHLGSEALLTADGFNRLIIEKPFGRDYESAKALNQELTQTFDENQIYRIDHYLGKEMIQNIVALRFGNGLLSGVWNNQFIDNVQITLAESVGVEERAGYYETSGALRDMFQNHIMQVIGMLAMEVPVNFSAEDVQREKTRLFRSIQPYSPAEIKQNFVRAQYAETTVDGENKPGYRQETNVAPDSQTETFVAGKVMIDNERWCGVPFYVRTGKRLARKETQINIVFKKTGVNIFADDKSDRSAMAPDVLTIYVEPEQGFSLTINGKEVGQGFSLKPDQLNYQYDKQMLADSPEAYERLILEALNGDGTNFTHWHELAASWQFVDAIRQVWDADQTPLPTYSIGSMGPKEATDLLASTDAKWIFDPTQTKK</sequence>
<evidence type="ECO:0000313" key="12">
    <source>
        <dbReference type="Proteomes" id="UP000234349"/>
    </source>
</evidence>
<feature type="domain" description="Glucose-6-phosphate dehydrogenase NAD-binding" evidence="8">
    <location>
        <begin position="10"/>
        <end position="188"/>
    </location>
</feature>
<dbReference type="InterPro" id="IPR022675">
    <property type="entry name" value="G6P_DH_C"/>
</dbReference>
<dbReference type="PIRSF" id="PIRSF000110">
    <property type="entry name" value="G6PD"/>
    <property type="match status" value="1"/>
</dbReference>
<feature type="active site" description="Proton acceptor" evidence="7">
    <location>
        <position position="241"/>
    </location>
</feature>